<organism evidence="2 3">
    <name type="scientific">Sphaerisporangium rubeum</name>
    <dbReference type="NCBI Taxonomy" id="321317"/>
    <lineage>
        <taxon>Bacteria</taxon>
        <taxon>Bacillati</taxon>
        <taxon>Actinomycetota</taxon>
        <taxon>Actinomycetes</taxon>
        <taxon>Streptosporangiales</taxon>
        <taxon>Streptosporangiaceae</taxon>
        <taxon>Sphaerisporangium</taxon>
    </lineage>
</organism>
<dbReference type="Proteomes" id="UP000555564">
    <property type="component" value="Unassembled WGS sequence"/>
</dbReference>
<dbReference type="EMBL" id="JACHIU010000001">
    <property type="protein sequence ID" value="MBB6471183.1"/>
    <property type="molecule type" value="Genomic_DNA"/>
</dbReference>
<feature type="domain" description="Thymidylate kinase-like" evidence="1">
    <location>
        <begin position="13"/>
        <end position="103"/>
    </location>
</feature>
<evidence type="ECO:0000313" key="3">
    <source>
        <dbReference type="Proteomes" id="UP000555564"/>
    </source>
</evidence>
<protein>
    <submittedName>
        <fullName evidence="2">dTMP kinase</fullName>
        <ecNumber evidence="2">2.7.4.9</ecNumber>
    </submittedName>
</protein>
<gene>
    <name evidence="2" type="ORF">BJ992_000614</name>
</gene>
<keyword evidence="3" id="KW-1185">Reference proteome</keyword>
<evidence type="ECO:0000313" key="2">
    <source>
        <dbReference type="EMBL" id="MBB6471183.1"/>
    </source>
</evidence>
<reference evidence="2 3" key="1">
    <citation type="submission" date="2020-08" db="EMBL/GenBank/DDBJ databases">
        <title>Sequencing the genomes of 1000 actinobacteria strains.</title>
        <authorList>
            <person name="Klenk H.-P."/>
        </authorList>
    </citation>
    <scope>NUCLEOTIDE SEQUENCE [LARGE SCALE GENOMIC DNA]</scope>
    <source>
        <strain evidence="2 3">DSM 44936</strain>
    </source>
</reference>
<dbReference type="GO" id="GO:0004798">
    <property type="term" value="F:dTMP kinase activity"/>
    <property type="evidence" value="ECO:0007669"/>
    <property type="project" value="UniProtKB-EC"/>
</dbReference>
<dbReference type="InterPro" id="IPR027417">
    <property type="entry name" value="P-loop_NTPase"/>
</dbReference>
<sequence>MLTKEPTPAFDLTNEERHNGLALAELLAADRAQHLRQIIVPALGTEDVVITDRYIASSMHFQVQDGLSFDQVRQLNADFILPDINIFMMADESSLDSRRSRRGVLTRFDGVGDFAGEVSSWRVVKGHMASCGVQVVIIQNNDDVAPEQTAYTMAKVIMERLEEVGNGRPESTSY</sequence>
<dbReference type="AlphaFoldDB" id="A0A7X0M401"/>
<keyword evidence="2" id="KW-0808">Transferase</keyword>
<proteinExistence type="predicted"/>
<dbReference type="Gene3D" id="3.40.50.300">
    <property type="entry name" value="P-loop containing nucleotide triphosphate hydrolases"/>
    <property type="match status" value="1"/>
</dbReference>
<name>A0A7X0M401_9ACTN</name>
<dbReference type="Pfam" id="PF02223">
    <property type="entry name" value="Thymidylate_kin"/>
    <property type="match status" value="1"/>
</dbReference>
<comment type="caution">
    <text evidence="2">The sequence shown here is derived from an EMBL/GenBank/DDBJ whole genome shotgun (WGS) entry which is preliminary data.</text>
</comment>
<keyword evidence="2" id="KW-0418">Kinase</keyword>
<accession>A0A7X0M401</accession>
<dbReference type="EC" id="2.7.4.9" evidence="2"/>
<dbReference type="SUPFAM" id="SSF52540">
    <property type="entry name" value="P-loop containing nucleoside triphosphate hydrolases"/>
    <property type="match status" value="1"/>
</dbReference>
<dbReference type="InterPro" id="IPR039430">
    <property type="entry name" value="Thymidylate_kin-like_dom"/>
</dbReference>
<evidence type="ECO:0000259" key="1">
    <source>
        <dbReference type="Pfam" id="PF02223"/>
    </source>
</evidence>